<dbReference type="EMBL" id="PVFZ01000036">
    <property type="protein sequence ID" value="PRF23565.1"/>
    <property type="molecule type" value="Genomic_DNA"/>
</dbReference>
<dbReference type="AlphaFoldDB" id="A0A8E2RVM3"/>
<dbReference type="Proteomes" id="UP000237686">
    <property type="component" value="Unassembled WGS sequence"/>
</dbReference>
<evidence type="ECO:0000313" key="2">
    <source>
        <dbReference type="Proteomes" id="UP000237686"/>
    </source>
</evidence>
<accession>A0A8E2RVM3</accession>
<evidence type="ECO:0000313" key="1">
    <source>
        <dbReference type="EMBL" id="PRF23565.1"/>
    </source>
</evidence>
<sequence>MRAGAERAIATPASCTVARWRCGTECVRRVIRPKQASLPHRDHRDPDRTGGGVWRSRIVGFDAELTE</sequence>
<protein>
    <submittedName>
        <fullName evidence="1">Uncharacterized protein</fullName>
    </submittedName>
</protein>
<gene>
    <name evidence="1" type="ORF">C6P98_13435</name>
</gene>
<proteinExistence type="predicted"/>
<reference evidence="1 2" key="1">
    <citation type="submission" date="2018-03" db="EMBL/GenBank/DDBJ databases">
        <authorList>
            <person name="Nguyen K."/>
            <person name="Fouts D."/>
            <person name="Sutton G."/>
        </authorList>
    </citation>
    <scope>NUCLEOTIDE SEQUENCE [LARGE SCALE GENOMIC DNA]</scope>
    <source>
        <strain evidence="1 2">AU17135</strain>
    </source>
</reference>
<name>A0A8E2RVM3_9BURK</name>
<organism evidence="1 2">
    <name type="scientific">Burkholderia multivorans</name>
    <dbReference type="NCBI Taxonomy" id="87883"/>
    <lineage>
        <taxon>Bacteria</taxon>
        <taxon>Pseudomonadati</taxon>
        <taxon>Pseudomonadota</taxon>
        <taxon>Betaproteobacteria</taxon>
        <taxon>Burkholderiales</taxon>
        <taxon>Burkholderiaceae</taxon>
        <taxon>Burkholderia</taxon>
        <taxon>Burkholderia cepacia complex</taxon>
    </lineage>
</organism>
<comment type="caution">
    <text evidence="1">The sequence shown here is derived from an EMBL/GenBank/DDBJ whole genome shotgun (WGS) entry which is preliminary data.</text>
</comment>